<reference evidence="2" key="1">
    <citation type="submission" date="2023-03" db="EMBL/GenBank/DDBJ databases">
        <authorList>
            <person name="Julca I."/>
        </authorList>
    </citation>
    <scope>NUCLEOTIDE SEQUENCE</scope>
</reference>
<dbReference type="Gene3D" id="1.20.1280.50">
    <property type="match status" value="1"/>
</dbReference>
<dbReference type="CDD" id="cd22157">
    <property type="entry name" value="F-box_AtFBW1-like"/>
    <property type="match status" value="1"/>
</dbReference>
<dbReference type="Pfam" id="PF07734">
    <property type="entry name" value="FBA_1"/>
    <property type="match status" value="1"/>
</dbReference>
<dbReference type="InterPro" id="IPR011043">
    <property type="entry name" value="Gal_Oxase/kelch_b-propeller"/>
</dbReference>
<dbReference type="PANTHER" id="PTHR31672:SF13">
    <property type="entry name" value="F-BOX PROTEIN CPR30-LIKE"/>
    <property type="match status" value="1"/>
</dbReference>
<evidence type="ECO:0000313" key="3">
    <source>
        <dbReference type="Proteomes" id="UP001161247"/>
    </source>
</evidence>
<dbReference type="SMART" id="SM00256">
    <property type="entry name" value="FBOX"/>
    <property type="match status" value="1"/>
</dbReference>
<dbReference type="PANTHER" id="PTHR31672">
    <property type="entry name" value="BNACNNG10540D PROTEIN"/>
    <property type="match status" value="1"/>
</dbReference>
<dbReference type="EMBL" id="OX459118">
    <property type="protein sequence ID" value="CAI9088483.1"/>
    <property type="molecule type" value="Genomic_DNA"/>
</dbReference>
<dbReference type="NCBIfam" id="TIGR01640">
    <property type="entry name" value="F_box_assoc_1"/>
    <property type="match status" value="1"/>
</dbReference>
<protein>
    <submittedName>
        <fullName evidence="2">OLC1v1022819C1</fullName>
    </submittedName>
</protein>
<dbReference type="SUPFAM" id="SSF50965">
    <property type="entry name" value="Galactose oxidase, central domain"/>
    <property type="match status" value="1"/>
</dbReference>
<dbReference type="InterPro" id="IPR050796">
    <property type="entry name" value="SCF_F-box_component"/>
</dbReference>
<dbReference type="AlphaFoldDB" id="A0AAV1C1I7"/>
<gene>
    <name evidence="2" type="ORF">OLC1_LOCUS1055</name>
</gene>
<evidence type="ECO:0000259" key="1">
    <source>
        <dbReference type="PROSITE" id="PS50181"/>
    </source>
</evidence>
<dbReference type="SUPFAM" id="SSF81383">
    <property type="entry name" value="F-box domain"/>
    <property type="match status" value="1"/>
</dbReference>
<dbReference type="Pfam" id="PF00646">
    <property type="entry name" value="F-box"/>
    <property type="match status" value="1"/>
</dbReference>
<feature type="domain" description="F-box" evidence="1">
    <location>
        <begin position="3"/>
        <end position="49"/>
    </location>
</feature>
<organism evidence="2 3">
    <name type="scientific">Oldenlandia corymbosa var. corymbosa</name>
    <dbReference type="NCBI Taxonomy" id="529605"/>
    <lineage>
        <taxon>Eukaryota</taxon>
        <taxon>Viridiplantae</taxon>
        <taxon>Streptophyta</taxon>
        <taxon>Embryophyta</taxon>
        <taxon>Tracheophyta</taxon>
        <taxon>Spermatophyta</taxon>
        <taxon>Magnoliopsida</taxon>
        <taxon>eudicotyledons</taxon>
        <taxon>Gunneridae</taxon>
        <taxon>Pentapetalae</taxon>
        <taxon>asterids</taxon>
        <taxon>lamiids</taxon>
        <taxon>Gentianales</taxon>
        <taxon>Rubiaceae</taxon>
        <taxon>Rubioideae</taxon>
        <taxon>Spermacoceae</taxon>
        <taxon>Hedyotis-Oldenlandia complex</taxon>
        <taxon>Oldenlandia</taxon>
    </lineage>
</organism>
<dbReference type="InterPro" id="IPR006527">
    <property type="entry name" value="F-box-assoc_dom_typ1"/>
</dbReference>
<dbReference type="PROSITE" id="PS50181">
    <property type="entry name" value="FBOX"/>
    <property type="match status" value="1"/>
</dbReference>
<proteinExistence type="predicted"/>
<sequence length="393" mass="45337">MEPTMWGNFPEDLWFEILQRVPAKSLVKFTKVSKSWYALITSSRFIKTHLARIQTERSSKSILIRCYSISEKQERYSVHPDNDDFILQSSELELPRASRSRDWGYRIVGSCNGLLCLWDDVDGTCAKPIFVWNPSMGKWIELPSPKIDPYSENVILGFGFDLQGLDHKVVRYVLEDKIGGVAEVYSLNSKCWRKVPIVPPRHYISCPSTPVLVNGIVHWLVFHGECERILFLGFDLKDETFSEIFLPQHLTWRHFVRLLPFIHEDCLAISEYDHVIHVSSYNQCNGYCNIWVMKEYGNVESWEILFKIKLEEGIQQVIGLRQSGHYLATKGNMAVDEIVAMMPGNQCRVRSLVSFDPNNSKAVKDLEIVGTEFSIYALPFLESLVLLEGRCRF</sequence>
<keyword evidence="3" id="KW-1185">Reference proteome</keyword>
<name>A0AAV1C1I7_OLDCO</name>
<dbReference type="InterPro" id="IPR001810">
    <property type="entry name" value="F-box_dom"/>
</dbReference>
<dbReference type="Proteomes" id="UP001161247">
    <property type="component" value="Chromosome 1"/>
</dbReference>
<evidence type="ECO:0000313" key="2">
    <source>
        <dbReference type="EMBL" id="CAI9088483.1"/>
    </source>
</evidence>
<dbReference type="InterPro" id="IPR017451">
    <property type="entry name" value="F-box-assoc_interact_dom"/>
</dbReference>
<accession>A0AAV1C1I7</accession>
<dbReference type="InterPro" id="IPR036047">
    <property type="entry name" value="F-box-like_dom_sf"/>
</dbReference>